<dbReference type="Pfam" id="PF03852">
    <property type="entry name" value="Vsr"/>
    <property type="match status" value="1"/>
</dbReference>
<accession>A0A2N3WYB4</accession>
<dbReference type="InterPro" id="IPR004603">
    <property type="entry name" value="DNA_mismatch_endonuc_vsr"/>
</dbReference>
<dbReference type="AlphaFoldDB" id="A0A2N3WYB4"/>
<protein>
    <submittedName>
        <fullName evidence="7">T/G mismatch-specific endonuclease</fullName>
    </submittedName>
</protein>
<dbReference type="EMBL" id="PJMW01000001">
    <property type="protein sequence ID" value="PKV98892.1"/>
    <property type="molecule type" value="Genomic_DNA"/>
</dbReference>
<keyword evidence="1" id="KW-0540">Nuclease</keyword>
<gene>
    <name evidence="7" type="ORF">ATK86_0924</name>
</gene>
<evidence type="ECO:0000256" key="4">
    <source>
        <dbReference type="ARBA" id="ARBA00022801"/>
    </source>
</evidence>
<keyword evidence="2 7" id="KW-0255">Endonuclease</keyword>
<keyword evidence="3" id="KW-0227">DNA damage</keyword>
<evidence type="ECO:0000256" key="6">
    <source>
        <dbReference type="ARBA" id="ARBA00029466"/>
    </source>
</evidence>
<dbReference type="Proteomes" id="UP000233766">
    <property type="component" value="Unassembled WGS sequence"/>
</dbReference>
<comment type="caution">
    <text evidence="7">The sequence shown here is derived from an EMBL/GenBank/DDBJ whole genome shotgun (WGS) entry which is preliminary data.</text>
</comment>
<dbReference type="OrthoDB" id="9801520at2"/>
<organism evidence="7 8">
    <name type="scientific">Nocardia fluminea</name>
    <dbReference type="NCBI Taxonomy" id="134984"/>
    <lineage>
        <taxon>Bacteria</taxon>
        <taxon>Bacillati</taxon>
        <taxon>Actinomycetota</taxon>
        <taxon>Actinomycetes</taxon>
        <taxon>Mycobacteriales</taxon>
        <taxon>Nocardiaceae</taxon>
        <taxon>Nocardia</taxon>
    </lineage>
</organism>
<evidence type="ECO:0000256" key="2">
    <source>
        <dbReference type="ARBA" id="ARBA00022759"/>
    </source>
</evidence>
<evidence type="ECO:0000313" key="8">
    <source>
        <dbReference type="Proteomes" id="UP000233766"/>
    </source>
</evidence>
<dbReference type="InterPro" id="IPR011335">
    <property type="entry name" value="Restrct_endonuc-II-like"/>
</dbReference>
<dbReference type="GO" id="GO:0006298">
    <property type="term" value="P:mismatch repair"/>
    <property type="evidence" value="ECO:0007669"/>
    <property type="project" value="InterPro"/>
</dbReference>
<reference evidence="7 8" key="1">
    <citation type="submission" date="2017-12" db="EMBL/GenBank/DDBJ databases">
        <title>Sequencing the genomes of 1000 Actinobacteria strains.</title>
        <authorList>
            <person name="Klenk H.-P."/>
        </authorList>
    </citation>
    <scope>NUCLEOTIDE SEQUENCE [LARGE SCALE GENOMIC DNA]</scope>
    <source>
        <strain evidence="7 8">DSM 44489</strain>
    </source>
</reference>
<dbReference type="CDD" id="cd00221">
    <property type="entry name" value="Vsr"/>
    <property type="match status" value="1"/>
</dbReference>
<sequence length="287" mass="32726">MRERAGEHGWNQRLPATRAYKRRTGAVAPAIEQDRAAGGRHRRSVDLGNGRFARASVSLRVYQRTRRIRAYLRWSCEGKSVERYICEVTLDSRQDNLVQAWSHAHEQELVTDHPLPPESKASSPAVRAVMRANRSRDTRPELALRRQLYGRGLRYRVTVRPLPRLRRTADIVFTADPVAIFVDGCFWHGCPEHHRPATKNSDFWIQKIDANQHRDRDTSTQLREAGWTVIRVWEHENPTVAAARIETTIRQLRNTRTSVRKGGQATSEGRLDANCVVASHRGGSCSG</sequence>
<comment type="similarity">
    <text evidence="6">Belongs to the Vsr family.</text>
</comment>
<dbReference type="Gene3D" id="3.40.960.10">
    <property type="entry name" value="VSR Endonuclease"/>
    <property type="match status" value="1"/>
</dbReference>
<dbReference type="NCBIfam" id="TIGR00632">
    <property type="entry name" value="vsr"/>
    <property type="match status" value="1"/>
</dbReference>
<evidence type="ECO:0000256" key="1">
    <source>
        <dbReference type="ARBA" id="ARBA00022722"/>
    </source>
</evidence>
<keyword evidence="4" id="KW-0378">Hydrolase</keyword>
<evidence type="ECO:0000313" key="7">
    <source>
        <dbReference type="EMBL" id="PKV98892.1"/>
    </source>
</evidence>
<dbReference type="GO" id="GO:0004519">
    <property type="term" value="F:endonuclease activity"/>
    <property type="evidence" value="ECO:0007669"/>
    <property type="project" value="UniProtKB-KW"/>
</dbReference>
<keyword evidence="8" id="KW-1185">Reference proteome</keyword>
<dbReference type="SUPFAM" id="SSF52980">
    <property type="entry name" value="Restriction endonuclease-like"/>
    <property type="match status" value="1"/>
</dbReference>
<dbReference type="GO" id="GO:0016787">
    <property type="term" value="F:hydrolase activity"/>
    <property type="evidence" value="ECO:0007669"/>
    <property type="project" value="UniProtKB-KW"/>
</dbReference>
<proteinExistence type="inferred from homology"/>
<keyword evidence="5" id="KW-0234">DNA repair</keyword>
<name>A0A2N3WYB4_9NOCA</name>
<evidence type="ECO:0000256" key="3">
    <source>
        <dbReference type="ARBA" id="ARBA00022763"/>
    </source>
</evidence>
<evidence type="ECO:0000256" key="5">
    <source>
        <dbReference type="ARBA" id="ARBA00023204"/>
    </source>
</evidence>